<reference evidence="18 19" key="1">
    <citation type="submission" date="2016-10" db="EMBL/GenBank/DDBJ databases">
        <authorList>
            <person name="Varghese N."/>
            <person name="Submissions S."/>
        </authorList>
    </citation>
    <scope>NUCLEOTIDE SEQUENCE [LARGE SCALE GENOMIC DNA]</scope>
    <source>
        <strain evidence="18 19">CGMCC 1.3527</strain>
    </source>
</reference>
<evidence type="ECO:0000256" key="1">
    <source>
        <dbReference type="ARBA" id="ARBA00005059"/>
    </source>
</evidence>
<evidence type="ECO:0000256" key="7">
    <source>
        <dbReference type="ARBA" id="ARBA00047464"/>
    </source>
</evidence>
<dbReference type="Pfam" id="PF00745">
    <property type="entry name" value="GlutR_dimer"/>
    <property type="match status" value="1"/>
</dbReference>
<evidence type="ECO:0000256" key="9">
    <source>
        <dbReference type="PIRSR" id="PIRSR000445-1"/>
    </source>
</evidence>
<comment type="subunit">
    <text evidence="8">Homodimer.</text>
</comment>
<dbReference type="InterPro" id="IPR036343">
    <property type="entry name" value="GluRdtase_N_sf"/>
</dbReference>
<proteinExistence type="inferred from homology"/>
<evidence type="ECO:0000313" key="18">
    <source>
        <dbReference type="EMBL" id="SDF65014.1"/>
    </source>
</evidence>
<dbReference type="SUPFAM" id="SSF69742">
    <property type="entry name" value="Glutamyl tRNA-reductase catalytic, N-terminal domain"/>
    <property type="match status" value="1"/>
</dbReference>
<feature type="active site" description="Nucleophile" evidence="8 9">
    <location>
        <position position="52"/>
    </location>
</feature>
<dbReference type="InterPro" id="IPR015896">
    <property type="entry name" value="4pyrrol_synth_GluRdtase_dimer"/>
</dbReference>
<evidence type="ECO:0000256" key="4">
    <source>
        <dbReference type="ARBA" id="ARBA00022857"/>
    </source>
</evidence>
<evidence type="ECO:0000256" key="6">
    <source>
        <dbReference type="ARBA" id="ARBA00023244"/>
    </source>
</evidence>
<dbReference type="HAMAP" id="MF_00087">
    <property type="entry name" value="Glu_tRNA_reductase"/>
    <property type="match status" value="1"/>
</dbReference>
<evidence type="ECO:0000256" key="14">
    <source>
        <dbReference type="SAM" id="MobiDB-lite"/>
    </source>
</evidence>
<comment type="domain">
    <text evidence="8">Possesses an unusual extended V-shaped dimeric structure with each monomer consisting of three distinct domains arranged along a curved 'spinal' alpha-helix. The N-terminal catalytic domain specifically recognizes the glutamate moiety of the substrate. The second domain is the NADPH-binding domain, and the third C-terminal domain is responsible for dimerization.</text>
</comment>
<dbReference type="EMBL" id="FNBO01000006">
    <property type="protein sequence ID" value="SDF65014.1"/>
    <property type="molecule type" value="Genomic_DNA"/>
</dbReference>
<dbReference type="CDD" id="cd05213">
    <property type="entry name" value="NAD_bind_Glutamyl_tRNA_reduct"/>
    <property type="match status" value="1"/>
</dbReference>
<sequence>MRETGAIAGVSVAHADATVDEIEAAGGDGVRATVSDLLAREGVEEAFAVQTCNRSEAYVVTDRTVDGTTALSTFAPDVRGGAVRRLDHEESLEHLMRVASGLESLVLGEDQIIGQLREAYEESKSAGGIGPVLKDAVTKALHVGERARTETEINEGVVSLGSAAVRLAASEIDLTDGSAVVVGAGEMGTLAARTLDDTAVSEIVVANRTVPHAEFVVEEVDTPAEAVSLADLPAIIPEADLVVTATGSPDLVVHPSYVDGAGRLVCIDIAQPRDVDPAAGAREGVTVYDIDDLEDVTRRTRESRAEEARKVESIIDDELDRILEAYKRKRADDAISAMYAGADRVKARELDRAMSKLEAQGDLTDEQRETVADLADALVGQLLAAPTRSLRDAAGEDDWETIRTALRLFDPEFTSQTEGPEKADIADAAAGGPDAVPDSVAEELDD</sequence>
<dbReference type="GO" id="GO:0008883">
    <property type="term" value="F:glutamyl-tRNA reductase activity"/>
    <property type="evidence" value="ECO:0007669"/>
    <property type="project" value="UniProtKB-UniRule"/>
</dbReference>
<evidence type="ECO:0000256" key="10">
    <source>
        <dbReference type="PIRSR" id="PIRSR000445-2"/>
    </source>
</evidence>
<dbReference type="Gene3D" id="3.40.50.720">
    <property type="entry name" value="NAD(P)-binding Rossmann-like Domain"/>
    <property type="match status" value="1"/>
</dbReference>
<evidence type="ECO:0000256" key="8">
    <source>
        <dbReference type="HAMAP-Rule" id="MF_00087"/>
    </source>
</evidence>
<feature type="binding site" evidence="8 11">
    <location>
        <begin position="183"/>
        <end position="188"/>
    </location>
    <ligand>
        <name>NADP(+)</name>
        <dbReference type="ChEBI" id="CHEBI:58349"/>
    </ligand>
</feature>
<keyword evidence="5 8" id="KW-0560">Oxidoreductase</keyword>
<dbReference type="Proteomes" id="UP000324020">
    <property type="component" value="Unassembled WGS sequence"/>
</dbReference>
<dbReference type="InterPro" id="IPR006151">
    <property type="entry name" value="Shikm_DH/Glu-tRNA_Rdtase"/>
</dbReference>
<dbReference type="PIRSF" id="PIRSF000445">
    <property type="entry name" value="4pyrrol_synth_GluRdtase"/>
    <property type="match status" value="1"/>
</dbReference>
<evidence type="ECO:0000259" key="16">
    <source>
        <dbReference type="Pfam" id="PF01488"/>
    </source>
</evidence>
<dbReference type="PANTHER" id="PTHR43013:SF1">
    <property type="entry name" value="GLUTAMYL-TRNA REDUCTASE"/>
    <property type="match status" value="1"/>
</dbReference>
<dbReference type="PROSITE" id="PS00747">
    <property type="entry name" value="GLUTR"/>
    <property type="match status" value="1"/>
</dbReference>
<dbReference type="SUPFAM" id="SSF51735">
    <property type="entry name" value="NAD(P)-binding Rossmann-fold domains"/>
    <property type="match status" value="1"/>
</dbReference>
<feature type="domain" description="Quinate/shikimate 5-dehydrogenase/glutamyl-tRNA reductase" evidence="16">
    <location>
        <begin position="167"/>
        <end position="296"/>
    </location>
</feature>
<feature type="region of interest" description="Disordered" evidence="14">
    <location>
        <begin position="410"/>
        <end position="446"/>
    </location>
</feature>
<keyword evidence="4 8" id="KW-0521">NADP</keyword>
<feature type="compositionally biased region" description="Low complexity" evidence="14">
    <location>
        <begin position="426"/>
        <end position="438"/>
    </location>
</feature>
<evidence type="ECO:0000259" key="17">
    <source>
        <dbReference type="Pfam" id="PF05201"/>
    </source>
</evidence>
<keyword evidence="19" id="KW-1185">Reference proteome</keyword>
<accession>A0A1G7MTD7</accession>
<dbReference type="NCBIfam" id="TIGR01035">
    <property type="entry name" value="hemA"/>
    <property type="match status" value="1"/>
</dbReference>
<dbReference type="Pfam" id="PF01488">
    <property type="entry name" value="Shikimate_DH"/>
    <property type="match status" value="1"/>
</dbReference>
<name>A0A1G7MTD7_9EURY</name>
<feature type="site" description="Important for activity" evidence="8 12">
    <location>
        <position position="94"/>
    </location>
</feature>
<dbReference type="InterPro" id="IPR018214">
    <property type="entry name" value="GluRdtase_CS"/>
</dbReference>
<feature type="binding site" evidence="8 10">
    <location>
        <position position="104"/>
    </location>
    <ligand>
        <name>substrate</name>
    </ligand>
</feature>
<comment type="catalytic activity">
    <reaction evidence="7 8 13">
        <text>(S)-4-amino-5-oxopentanoate + tRNA(Glu) + NADP(+) = L-glutamyl-tRNA(Glu) + NADPH + H(+)</text>
        <dbReference type="Rhea" id="RHEA:12344"/>
        <dbReference type="Rhea" id="RHEA-COMP:9663"/>
        <dbReference type="Rhea" id="RHEA-COMP:9680"/>
        <dbReference type="ChEBI" id="CHEBI:15378"/>
        <dbReference type="ChEBI" id="CHEBI:57501"/>
        <dbReference type="ChEBI" id="CHEBI:57783"/>
        <dbReference type="ChEBI" id="CHEBI:58349"/>
        <dbReference type="ChEBI" id="CHEBI:78442"/>
        <dbReference type="ChEBI" id="CHEBI:78520"/>
        <dbReference type="EC" id="1.2.1.70"/>
    </reaction>
</comment>
<evidence type="ECO:0000256" key="13">
    <source>
        <dbReference type="RuleBase" id="RU000584"/>
    </source>
</evidence>
<evidence type="ECO:0000256" key="5">
    <source>
        <dbReference type="ARBA" id="ARBA00023002"/>
    </source>
</evidence>
<dbReference type="AlphaFoldDB" id="A0A1G7MTD7"/>
<dbReference type="InterPro" id="IPR036453">
    <property type="entry name" value="GluRdtase_dimer_dom_sf"/>
</dbReference>
<dbReference type="GO" id="GO:0050661">
    <property type="term" value="F:NADP binding"/>
    <property type="evidence" value="ECO:0007669"/>
    <property type="project" value="InterPro"/>
</dbReference>
<evidence type="ECO:0000259" key="15">
    <source>
        <dbReference type="Pfam" id="PF00745"/>
    </source>
</evidence>
<dbReference type="SUPFAM" id="SSF69075">
    <property type="entry name" value="Glutamyl tRNA-reductase dimerization domain"/>
    <property type="match status" value="1"/>
</dbReference>
<dbReference type="GO" id="GO:0019353">
    <property type="term" value="P:protoporphyrinogen IX biosynthetic process from glutamate"/>
    <property type="evidence" value="ECO:0007669"/>
    <property type="project" value="TreeGrafter"/>
</dbReference>
<dbReference type="InterPro" id="IPR036291">
    <property type="entry name" value="NAD(P)-bd_dom_sf"/>
</dbReference>
<comment type="similarity">
    <text evidence="2 8 13">Belongs to the glutamyl-tRNA reductase family.</text>
</comment>
<dbReference type="RefSeq" id="WP_149798746.1">
    <property type="nucleotide sequence ID" value="NZ_FNBO01000006.1"/>
</dbReference>
<evidence type="ECO:0000256" key="12">
    <source>
        <dbReference type="PIRSR" id="PIRSR000445-4"/>
    </source>
</evidence>
<feature type="binding site" evidence="8 10">
    <location>
        <position position="115"/>
    </location>
    <ligand>
        <name>substrate</name>
    </ligand>
</feature>
<protein>
    <recommendedName>
        <fullName evidence="3 8">Glutamyl-tRNA reductase</fullName>
        <shortName evidence="8">GluTR</shortName>
        <ecNumber evidence="3 8">1.2.1.70</ecNumber>
    </recommendedName>
</protein>
<organism evidence="18 19">
    <name type="scientific">Halorubrum xinjiangense</name>
    <dbReference type="NCBI Taxonomy" id="261291"/>
    <lineage>
        <taxon>Archaea</taxon>
        <taxon>Methanobacteriati</taxon>
        <taxon>Methanobacteriota</taxon>
        <taxon>Stenosarchaea group</taxon>
        <taxon>Halobacteria</taxon>
        <taxon>Halobacteriales</taxon>
        <taxon>Haloferacaceae</taxon>
        <taxon>Halorubrum</taxon>
    </lineage>
</organism>
<dbReference type="UniPathway" id="UPA00251">
    <property type="reaction ID" value="UER00316"/>
</dbReference>
<dbReference type="InterPro" id="IPR015895">
    <property type="entry name" value="4pyrrol_synth_GluRdtase_N"/>
</dbReference>
<gene>
    <name evidence="8" type="primary">hemA</name>
    <name evidence="18" type="ORF">SAMN04488067_106198</name>
</gene>
<dbReference type="Gene3D" id="3.30.460.30">
    <property type="entry name" value="Glutamyl-tRNA reductase, N-terminal domain"/>
    <property type="match status" value="1"/>
</dbReference>
<evidence type="ECO:0000256" key="2">
    <source>
        <dbReference type="ARBA" id="ARBA00005916"/>
    </source>
</evidence>
<comment type="function">
    <text evidence="8">Catalyzes the NADPH-dependent reduction of glutamyl-tRNA(Glu) to glutamate 1-semialdehyde (GSA).</text>
</comment>
<dbReference type="PANTHER" id="PTHR43013">
    <property type="entry name" value="GLUTAMYL-TRNA REDUCTASE"/>
    <property type="match status" value="1"/>
</dbReference>
<evidence type="ECO:0000256" key="3">
    <source>
        <dbReference type="ARBA" id="ARBA00012970"/>
    </source>
</evidence>
<feature type="domain" description="Tetrapyrrole biosynthesis glutamyl-tRNA reductase dimerisation" evidence="15">
    <location>
        <begin position="310"/>
        <end position="410"/>
    </location>
</feature>
<evidence type="ECO:0000313" key="19">
    <source>
        <dbReference type="Proteomes" id="UP000324020"/>
    </source>
</evidence>
<feature type="binding site" evidence="8 10">
    <location>
        <begin position="109"/>
        <end position="111"/>
    </location>
    <ligand>
        <name>substrate</name>
    </ligand>
</feature>
<dbReference type="Pfam" id="PF05201">
    <property type="entry name" value="GlutR_N"/>
    <property type="match status" value="1"/>
</dbReference>
<evidence type="ECO:0000256" key="11">
    <source>
        <dbReference type="PIRSR" id="PIRSR000445-3"/>
    </source>
</evidence>
<dbReference type="EC" id="1.2.1.70" evidence="3 8"/>
<comment type="miscellaneous">
    <text evidence="8">During catalysis, the active site Cys acts as a nucleophile attacking the alpha-carbonyl group of tRNA-bound glutamate with the formation of a thioester intermediate between enzyme and glutamate, and the concomitant release of tRNA(Glu). The thioester intermediate is finally reduced by direct hydride transfer from NADPH, to form the product GSA.</text>
</comment>
<feature type="domain" description="Glutamyl-tRNA reductase N-terminal" evidence="17">
    <location>
        <begin position="10"/>
        <end position="151"/>
    </location>
</feature>
<feature type="binding site" evidence="8 10">
    <location>
        <begin position="51"/>
        <end position="54"/>
    </location>
    <ligand>
        <name>substrate</name>
    </ligand>
</feature>
<keyword evidence="6 8" id="KW-0627">Porphyrin biosynthesis</keyword>
<dbReference type="InterPro" id="IPR000343">
    <property type="entry name" value="4pyrrol_synth_GluRdtase"/>
</dbReference>
<comment type="pathway">
    <text evidence="1 8 13">Porphyrin-containing compound metabolism; protoporphyrin-IX biosynthesis; 5-aminolevulinate from L-glutamyl-tRNA(Glu): step 1/2.</text>
</comment>
<dbReference type="OrthoDB" id="4562at2157"/>